<comment type="caution">
    <text evidence="1">The sequence shown here is derived from an EMBL/GenBank/DDBJ whole genome shotgun (WGS) entry which is preliminary data.</text>
</comment>
<gene>
    <name evidence="1" type="ORF">IU514_02315</name>
</gene>
<dbReference type="Proteomes" id="UP001429984">
    <property type="component" value="Unassembled WGS sequence"/>
</dbReference>
<dbReference type="RefSeq" id="WP_194929433.1">
    <property type="nucleotide sequence ID" value="NZ_JADLZT010000001.1"/>
</dbReference>
<reference evidence="1 2" key="1">
    <citation type="submission" date="2020-11" db="EMBL/GenBank/DDBJ databases">
        <title>Draft Genome Sequence and Secondary Metabolite Biosynthetic Potential of the Lysobacter niastensis Type strain DSM 18481.</title>
        <authorList>
            <person name="Turrini P."/>
            <person name="Artuso I."/>
            <person name="Tescari M."/>
            <person name="Lugli G.A."/>
            <person name="Frangipani E."/>
            <person name="Ventura M."/>
            <person name="Visca P."/>
        </authorList>
    </citation>
    <scope>NUCLEOTIDE SEQUENCE [LARGE SCALE GENOMIC DNA]</scope>
    <source>
        <strain evidence="1 2">DSM 18481</strain>
    </source>
</reference>
<evidence type="ECO:0000313" key="1">
    <source>
        <dbReference type="EMBL" id="MBF6022854.1"/>
    </source>
</evidence>
<proteinExistence type="predicted"/>
<protein>
    <submittedName>
        <fullName evidence="1">Uncharacterized protein</fullName>
    </submittedName>
</protein>
<keyword evidence="2" id="KW-1185">Reference proteome</keyword>
<evidence type="ECO:0000313" key="2">
    <source>
        <dbReference type="Proteomes" id="UP001429984"/>
    </source>
</evidence>
<organism evidence="1 2">
    <name type="scientific">Lysobacter niastensis</name>
    <dbReference type="NCBI Taxonomy" id="380629"/>
    <lineage>
        <taxon>Bacteria</taxon>
        <taxon>Pseudomonadati</taxon>
        <taxon>Pseudomonadota</taxon>
        <taxon>Gammaproteobacteria</taxon>
        <taxon>Lysobacterales</taxon>
        <taxon>Lysobacteraceae</taxon>
        <taxon>Lysobacter</taxon>
    </lineage>
</organism>
<accession>A0ABS0B2Z6</accession>
<dbReference type="EMBL" id="JADLZT010000001">
    <property type="protein sequence ID" value="MBF6022854.1"/>
    <property type="molecule type" value="Genomic_DNA"/>
</dbReference>
<name>A0ABS0B2Z6_9GAMM</name>
<sequence>METSIVRAGLEQASIGALQDFIDERLAKAAAIAQQCYGEAGESFRNMQPSAQDEYLWALAGLLHEASEARGEQVRRRVAERETRRAMERLGRVAEPLLLEGDEAEFIRLMRQLAPDRREEVIAEMKTAVAA</sequence>